<reference evidence="2 3" key="1">
    <citation type="journal article" date="2018" name="Biotechnol. Adv.">
        <title>Improved genomic resources and new bioinformatic workflow for the carcinogenic parasite Clonorchis sinensis: Biotechnological implications.</title>
        <authorList>
            <person name="Wang D."/>
            <person name="Korhonen P.K."/>
            <person name="Gasser R.B."/>
            <person name="Young N.D."/>
        </authorList>
    </citation>
    <scope>NUCLEOTIDE SEQUENCE [LARGE SCALE GENOMIC DNA]</scope>
    <source>
        <strain evidence="2">Cs-k2</strain>
    </source>
</reference>
<sequence length="319" mass="35771">MSTSSRNSKSDGSVPKQSTKLINRLKGLSRYFSNPMLTQKPKMTSAHQTEIDSGKVLQKASISTRPSVRKQEGLNSVAQAKAATIDAPEETRTDKSQDMVMSHTWDLTSLRTHFTRRTPRWHLQCFTPIEHASVISSIAPTSQCVTSDVADSTSNFLGEDEGIKSLSPCDQYDPSAFFVYEERLRATSTSDAYSIFGSCHEIDKPEVRQQSTVEQSRNSRKLFSASSWNIVTVLKRIKHQKRPPKARSFTLNQSPSNTDDWMLDRHAESHAVPAGENLELSTLSQFDFIHSPCKSIYYVICIDLLLISTNFTTQANLTK</sequence>
<feature type="region of interest" description="Disordered" evidence="1">
    <location>
        <begin position="75"/>
        <end position="98"/>
    </location>
</feature>
<dbReference type="EMBL" id="NIRI02000013">
    <property type="protein sequence ID" value="KAG5453409.1"/>
    <property type="molecule type" value="Genomic_DNA"/>
</dbReference>
<evidence type="ECO:0000313" key="3">
    <source>
        <dbReference type="Proteomes" id="UP000286415"/>
    </source>
</evidence>
<feature type="compositionally biased region" description="Polar residues" evidence="1">
    <location>
        <begin position="1"/>
        <end position="21"/>
    </location>
</feature>
<proteinExistence type="predicted"/>
<name>A0A8T1MWL1_CLOSI</name>
<gene>
    <name evidence="2" type="ORF">CSKR_202504</name>
</gene>
<protein>
    <submittedName>
        <fullName evidence="2">Uncharacterized protein</fullName>
    </submittedName>
</protein>
<dbReference type="GO" id="GO:0008270">
    <property type="term" value="F:zinc ion binding"/>
    <property type="evidence" value="ECO:0007669"/>
    <property type="project" value="InterPro"/>
</dbReference>
<evidence type="ECO:0000256" key="1">
    <source>
        <dbReference type="SAM" id="MobiDB-lite"/>
    </source>
</evidence>
<comment type="caution">
    <text evidence="2">The sequence shown here is derived from an EMBL/GenBank/DDBJ whole genome shotgun (WGS) entry which is preliminary data.</text>
</comment>
<evidence type="ECO:0000313" key="2">
    <source>
        <dbReference type="EMBL" id="KAG5453409.1"/>
    </source>
</evidence>
<dbReference type="AlphaFoldDB" id="A0A8T1MWL1"/>
<accession>A0A8T1MWL1</accession>
<feature type="region of interest" description="Disordered" evidence="1">
    <location>
        <begin position="1"/>
        <end position="22"/>
    </location>
</feature>
<organism evidence="2 3">
    <name type="scientific">Clonorchis sinensis</name>
    <name type="common">Chinese liver fluke</name>
    <dbReference type="NCBI Taxonomy" id="79923"/>
    <lineage>
        <taxon>Eukaryota</taxon>
        <taxon>Metazoa</taxon>
        <taxon>Spiralia</taxon>
        <taxon>Lophotrochozoa</taxon>
        <taxon>Platyhelminthes</taxon>
        <taxon>Trematoda</taxon>
        <taxon>Digenea</taxon>
        <taxon>Opisthorchiida</taxon>
        <taxon>Opisthorchiata</taxon>
        <taxon>Opisthorchiidae</taxon>
        <taxon>Clonorchis</taxon>
    </lineage>
</organism>
<reference evidence="2 3" key="2">
    <citation type="journal article" date="2021" name="Genomics">
        <title>High-quality reference genome for Clonorchis sinensis.</title>
        <authorList>
            <person name="Young N.D."/>
            <person name="Stroehlein A.J."/>
            <person name="Kinkar L."/>
            <person name="Wang T."/>
            <person name="Sohn W.M."/>
            <person name="Chang B.C.H."/>
            <person name="Kaur P."/>
            <person name="Weisz D."/>
            <person name="Dudchenko O."/>
            <person name="Aiden E.L."/>
            <person name="Korhonen P.K."/>
            <person name="Gasser R.B."/>
        </authorList>
    </citation>
    <scope>NUCLEOTIDE SEQUENCE [LARGE SCALE GENOMIC DNA]</scope>
    <source>
        <strain evidence="2">Cs-k2</strain>
    </source>
</reference>
<dbReference type="InterPro" id="IPR016192">
    <property type="entry name" value="APOBEC/CMP_deaminase_Zn-bd"/>
</dbReference>
<dbReference type="Proteomes" id="UP000286415">
    <property type="component" value="Unassembled WGS sequence"/>
</dbReference>
<dbReference type="PROSITE" id="PS00903">
    <property type="entry name" value="CYT_DCMP_DEAMINASES_1"/>
    <property type="match status" value="1"/>
</dbReference>
<keyword evidence="3" id="KW-1185">Reference proteome</keyword>
<dbReference type="GO" id="GO:0016787">
    <property type="term" value="F:hydrolase activity"/>
    <property type="evidence" value="ECO:0007669"/>
    <property type="project" value="InterPro"/>
</dbReference>